<sequence>MTQQSKQFSFLESRIYAMMDDAGLSAMSEETMNQFLPQFVAEAERRIGLAYTALLDESGSDAFAALFEGEDISQDEIKAFLEQHVPQYQEVAQKTLEAFAKEFKVAVAEIE</sequence>
<evidence type="ECO:0000313" key="1">
    <source>
        <dbReference type="EMBL" id="PIR76662.1"/>
    </source>
</evidence>
<reference evidence="2" key="1">
    <citation type="submission" date="2017-09" db="EMBL/GenBank/DDBJ databases">
        <title>Depth-based differentiation of microbial function through sediment-hosted aquifers and enrichment of novel symbionts in the deep terrestrial subsurface.</title>
        <authorList>
            <person name="Probst A.J."/>
            <person name="Ladd B."/>
            <person name="Jarett J.K."/>
            <person name="Geller-Mcgrath D.E."/>
            <person name="Sieber C.M.K."/>
            <person name="Emerson J.B."/>
            <person name="Anantharaman K."/>
            <person name="Thomas B.C."/>
            <person name="Malmstrom R."/>
            <person name="Stieglmeier M."/>
            <person name="Klingl A."/>
            <person name="Woyke T."/>
            <person name="Ryan C.M."/>
            <person name="Banfield J.F."/>
        </authorList>
    </citation>
    <scope>NUCLEOTIDE SEQUENCE [LARGE SCALE GENOMIC DNA]</scope>
</reference>
<gene>
    <name evidence="1" type="ORF">COU32_00920</name>
</gene>
<proteinExistence type="predicted"/>
<dbReference type="Proteomes" id="UP000231530">
    <property type="component" value="Unassembled WGS sequence"/>
</dbReference>
<accession>A0A2H0TWX9</accession>
<dbReference type="InterPro" id="IPR043722">
    <property type="entry name" value="DUF5663"/>
</dbReference>
<protein>
    <submittedName>
        <fullName evidence="1">Uncharacterized protein</fullName>
    </submittedName>
</protein>
<dbReference type="Pfam" id="PF18908">
    <property type="entry name" value="DUF5663"/>
    <property type="match status" value="1"/>
</dbReference>
<dbReference type="EMBL" id="PFBY01000012">
    <property type="protein sequence ID" value="PIR76662.1"/>
    <property type="molecule type" value="Genomic_DNA"/>
</dbReference>
<name>A0A2H0TWX9_9BACT</name>
<dbReference type="AlphaFoldDB" id="A0A2H0TWX9"/>
<evidence type="ECO:0000313" key="2">
    <source>
        <dbReference type="Proteomes" id="UP000231530"/>
    </source>
</evidence>
<organism evidence="1 2">
    <name type="scientific">Candidatus Magasanikbacteria bacterium CG10_big_fil_rev_8_21_14_0_10_42_10</name>
    <dbReference type="NCBI Taxonomy" id="1974649"/>
    <lineage>
        <taxon>Bacteria</taxon>
        <taxon>Candidatus Magasanikiibacteriota</taxon>
    </lineage>
</organism>
<comment type="caution">
    <text evidence="1">The sequence shown here is derived from an EMBL/GenBank/DDBJ whole genome shotgun (WGS) entry which is preliminary data.</text>
</comment>